<feature type="region of interest" description="Disordered" evidence="1">
    <location>
        <begin position="1"/>
        <end position="50"/>
    </location>
</feature>
<organism evidence="3 4">
    <name type="scientific">Protopolystoma xenopodis</name>
    <dbReference type="NCBI Taxonomy" id="117903"/>
    <lineage>
        <taxon>Eukaryota</taxon>
        <taxon>Metazoa</taxon>
        <taxon>Spiralia</taxon>
        <taxon>Lophotrochozoa</taxon>
        <taxon>Platyhelminthes</taxon>
        <taxon>Monogenea</taxon>
        <taxon>Polyopisthocotylea</taxon>
        <taxon>Polystomatidea</taxon>
        <taxon>Polystomatidae</taxon>
        <taxon>Protopolystoma</taxon>
    </lineage>
</organism>
<reference evidence="3" key="1">
    <citation type="submission" date="2018-11" db="EMBL/GenBank/DDBJ databases">
        <authorList>
            <consortium name="Pathogen Informatics"/>
        </authorList>
    </citation>
    <scope>NUCLEOTIDE SEQUENCE</scope>
</reference>
<keyword evidence="2" id="KW-0812">Transmembrane</keyword>
<gene>
    <name evidence="3" type="ORF">PXEA_LOCUS26678</name>
</gene>
<evidence type="ECO:0000256" key="2">
    <source>
        <dbReference type="SAM" id="Phobius"/>
    </source>
</evidence>
<accession>A0A3S5CSM1</accession>
<feature type="compositionally biased region" description="Polar residues" evidence="1">
    <location>
        <begin position="233"/>
        <end position="243"/>
    </location>
</feature>
<keyword evidence="2" id="KW-1133">Transmembrane helix</keyword>
<dbReference type="AlphaFoldDB" id="A0A3S5CSM1"/>
<feature type="region of interest" description="Disordered" evidence="1">
    <location>
        <begin position="108"/>
        <end position="142"/>
    </location>
</feature>
<protein>
    <submittedName>
        <fullName evidence="3">Uncharacterized protein</fullName>
    </submittedName>
</protein>
<feature type="transmembrane region" description="Helical" evidence="2">
    <location>
        <begin position="278"/>
        <end position="303"/>
    </location>
</feature>
<keyword evidence="4" id="KW-1185">Reference proteome</keyword>
<evidence type="ECO:0000313" key="3">
    <source>
        <dbReference type="EMBL" id="VEL33238.1"/>
    </source>
</evidence>
<sequence length="322" mass="33900">MENDLRHNEEEDDWLRRRQVGVEDGNRIGLGEDERRGSSIQLSPAEGEQAGMPIAEQQEKAAVNKGVGDMVEGSEVRVDPVPEFRSSMAPTATRLAWLLRSRPVDVPHAIPSNPTRNELGRRKTVGADKSDRRQRTARSARLPASGFPVSMGLVGNWRGSLSFASQYGADQELKMSPNVAGGVLEVGGAGGDGERKQGATGDPETSADGRLTSTAKTAGPAAVMASGVGGKNGSTNAPQSDTGTPGVAATGLQGGGPTGGRGVVGPHVEYAHETSQPIFVILLTLMAGTVGGLLLAVCVLFACKYCNRRHYGNGLNWQERYE</sequence>
<feature type="compositionally biased region" description="Basic and acidic residues" evidence="1">
    <location>
        <begin position="118"/>
        <end position="134"/>
    </location>
</feature>
<dbReference type="Proteomes" id="UP000784294">
    <property type="component" value="Unassembled WGS sequence"/>
</dbReference>
<name>A0A3S5CSM1_9PLAT</name>
<comment type="caution">
    <text evidence="3">The sequence shown here is derived from an EMBL/GenBank/DDBJ whole genome shotgun (WGS) entry which is preliminary data.</text>
</comment>
<evidence type="ECO:0000313" key="4">
    <source>
        <dbReference type="Proteomes" id="UP000784294"/>
    </source>
</evidence>
<dbReference type="EMBL" id="CAAALY010245403">
    <property type="protein sequence ID" value="VEL33238.1"/>
    <property type="molecule type" value="Genomic_DNA"/>
</dbReference>
<feature type="region of interest" description="Disordered" evidence="1">
    <location>
        <begin position="184"/>
        <end position="261"/>
    </location>
</feature>
<proteinExistence type="predicted"/>
<keyword evidence="2" id="KW-0472">Membrane</keyword>
<feature type="compositionally biased region" description="Gly residues" evidence="1">
    <location>
        <begin position="252"/>
        <end position="261"/>
    </location>
</feature>
<feature type="compositionally biased region" description="Basic and acidic residues" evidence="1">
    <location>
        <begin position="1"/>
        <end position="37"/>
    </location>
</feature>
<evidence type="ECO:0000256" key="1">
    <source>
        <dbReference type="SAM" id="MobiDB-lite"/>
    </source>
</evidence>